<dbReference type="GO" id="GO:0032259">
    <property type="term" value="P:methylation"/>
    <property type="evidence" value="ECO:0007669"/>
    <property type="project" value="UniProtKB-KW"/>
</dbReference>
<evidence type="ECO:0000256" key="8">
    <source>
        <dbReference type="ARBA" id="ARBA00023128"/>
    </source>
</evidence>
<dbReference type="GO" id="GO:0070131">
    <property type="term" value="P:positive regulation of mitochondrial translation"/>
    <property type="evidence" value="ECO:0007669"/>
    <property type="project" value="TreeGrafter"/>
</dbReference>
<dbReference type="PANTHER" id="PTHR13563:SF5">
    <property type="entry name" value="TRNA METHYLTRANSFERASE 10 HOMOLOG C"/>
    <property type="match status" value="1"/>
</dbReference>
<evidence type="ECO:0000256" key="3">
    <source>
        <dbReference type="ARBA" id="ARBA00022679"/>
    </source>
</evidence>
<name>A0A3P8H7N1_9BILA</name>
<comment type="subcellular location">
    <subcellularLocation>
        <location evidence="1">Mitochondrion</location>
    </subcellularLocation>
</comment>
<keyword evidence="8" id="KW-0496">Mitochondrion</keyword>
<accession>A0A3P8H7N1</accession>
<dbReference type="GO" id="GO:0097745">
    <property type="term" value="P:mitochondrial tRNA 5'-end processing"/>
    <property type="evidence" value="ECO:0007669"/>
    <property type="project" value="TreeGrafter"/>
</dbReference>
<feature type="domain" description="SAM-dependent MTase TRM10-type" evidence="10">
    <location>
        <begin position="249"/>
        <end position="442"/>
    </location>
</feature>
<evidence type="ECO:0000256" key="2">
    <source>
        <dbReference type="ARBA" id="ARBA00022603"/>
    </source>
</evidence>
<dbReference type="Gene3D" id="3.40.1280.30">
    <property type="match status" value="1"/>
</dbReference>
<keyword evidence="12" id="KW-1185">Reference proteome</keyword>
<keyword evidence="7" id="KW-0175">Coiled coil</keyword>
<dbReference type="CDD" id="cd18102">
    <property type="entry name" value="Trm10_MRRP1"/>
    <property type="match status" value="1"/>
</dbReference>
<reference evidence="11 12" key="1">
    <citation type="submission" date="2018-11" db="EMBL/GenBank/DDBJ databases">
        <authorList>
            <consortium name="Pathogen Informatics"/>
        </authorList>
    </citation>
    <scope>NUCLEOTIDE SEQUENCE [LARGE SCALE GENOMIC DNA]</scope>
</reference>
<proteinExistence type="predicted"/>
<gene>
    <name evidence="11" type="ORF">SBAD_LOCUS11366</name>
</gene>
<evidence type="ECO:0000313" key="12">
    <source>
        <dbReference type="Proteomes" id="UP000270296"/>
    </source>
</evidence>
<dbReference type="GO" id="GO:0008168">
    <property type="term" value="F:methyltransferase activity"/>
    <property type="evidence" value="ECO:0007669"/>
    <property type="project" value="UniProtKB-KW"/>
</dbReference>
<dbReference type="InterPro" id="IPR025812">
    <property type="entry name" value="Trm10_C_MTase_dom"/>
</dbReference>
<dbReference type="GO" id="GO:0005739">
    <property type="term" value="C:mitochondrion"/>
    <property type="evidence" value="ECO:0007669"/>
    <property type="project" value="UniProtKB-SubCell"/>
</dbReference>
<dbReference type="InterPro" id="IPR038459">
    <property type="entry name" value="MT_TRM10-typ_sf"/>
</dbReference>
<organism evidence="11 12">
    <name type="scientific">Soboliphyme baturini</name>
    <dbReference type="NCBI Taxonomy" id="241478"/>
    <lineage>
        <taxon>Eukaryota</taxon>
        <taxon>Metazoa</taxon>
        <taxon>Ecdysozoa</taxon>
        <taxon>Nematoda</taxon>
        <taxon>Enoplea</taxon>
        <taxon>Dorylaimia</taxon>
        <taxon>Dioctophymatida</taxon>
        <taxon>Dioctophymatoidea</taxon>
        <taxon>Soboliphymatidae</taxon>
        <taxon>Soboliphyme</taxon>
    </lineage>
</organism>
<dbReference type="Proteomes" id="UP000270296">
    <property type="component" value="Unassembled WGS sequence"/>
</dbReference>
<dbReference type="GO" id="GO:0000049">
    <property type="term" value="F:tRNA binding"/>
    <property type="evidence" value="ECO:0007669"/>
    <property type="project" value="TreeGrafter"/>
</dbReference>
<evidence type="ECO:0000313" key="11">
    <source>
        <dbReference type="EMBL" id="VDP39446.1"/>
    </source>
</evidence>
<dbReference type="PROSITE" id="PS51675">
    <property type="entry name" value="SAM_MT_TRM10"/>
    <property type="match status" value="1"/>
</dbReference>
<protein>
    <recommendedName>
        <fullName evidence="9">RNA (guanine-9-)-methyltransferase domain-containing protein 1</fullName>
    </recommendedName>
</protein>
<dbReference type="InterPro" id="IPR007356">
    <property type="entry name" value="tRNA_m1G_MeTrfase_euk"/>
</dbReference>
<evidence type="ECO:0000256" key="4">
    <source>
        <dbReference type="ARBA" id="ARBA00022691"/>
    </source>
</evidence>
<evidence type="ECO:0000256" key="9">
    <source>
        <dbReference type="ARBA" id="ARBA00029803"/>
    </source>
</evidence>
<dbReference type="OrthoDB" id="10265409at2759"/>
<evidence type="ECO:0000256" key="6">
    <source>
        <dbReference type="ARBA" id="ARBA00022946"/>
    </source>
</evidence>
<dbReference type="GO" id="GO:0005654">
    <property type="term" value="C:nucleoplasm"/>
    <property type="evidence" value="ECO:0007669"/>
    <property type="project" value="TreeGrafter"/>
</dbReference>
<keyword evidence="5" id="KW-0819">tRNA processing</keyword>
<dbReference type="InterPro" id="IPR028564">
    <property type="entry name" value="MT_TRM10-typ"/>
</dbReference>
<dbReference type="PANTHER" id="PTHR13563">
    <property type="entry name" value="TRNA (GUANINE-9-) METHYLTRANSFERASE"/>
    <property type="match status" value="1"/>
</dbReference>
<evidence type="ECO:0000256" key="5">
    <source>
        <dbReference type="ARBA" id="ARBA00022694"/>
    </source>
</evidence>
<dbReference type="EMBL" id="UZAM01015521">
    <property type="protein sequence ID" value="VDP39446.1"/>
    <property type="molecule type" value="Genomic_DNA"/>
</dbReference>
<keyword evidence="6" id="KW-0809">Transit peptide</keyword>
<dbReference type="AlphaFoldDB" id="A0A3P8H7N1"/>
<evidence type="ECO:0000259" key="10">
    <source>
        <dbReference type="PROSITE" id="PS51675"/>
    </source>
</evidence>
<sequence length="473" mass="55205">MLLYLQGIESNRPAEAQSAIIRRYFIDLTQSILIPLEQYVASTMPLKKNMSPWRDPPTVRDFDEKEFMTFIENSMPPLTTGVKGSWTSLYSRIANGLPQWADVMGSRQFSADSATSKMFGDDVPFEDPDIVQWESSLSKQMQEEFSVIKSDYLIYRYADSQVPKHLRVVDCEKLLNMNKADRVKYLTYLFRNEVSDENHKAKQIERQQEIIKHREELRRMREETKHIFYGIGGCFMMRRITDSLISRVDEARLGISEPFNSNIVFDMKPLTELSVIESSLTWLQLRESYFSNRSHCFPFNMHFTDCCMDHMSWRDASRYFVDGLDRYLVNYASDSFIDMFPKDKLIYLSPDSRSMLIDLHPNDVVVIGAMVDKPSRCNWSLARAKQLGIRSARLPIDKFVRWESGSKTLTLNQCVNILLDVSRTGDWTQAFIKNVPQRKLTYKDRPLSKQIRGRKTERLNLLLSLTDQTDRSE</sequence>
<keyword evidence="3" id="KW-0808">Transferase</keyword>
<evidence type="ECO:0000256" key="1">
    <source>
        <dbReference type="ARBA" id="ARBA00004173"/>
    </source>
</evidence>
<evidence type="ECO:0000256" key="7">
    <source>
        <dbReference type="ARBA" id="ARBA00023054"/>
    </source>
</evidence>
<keyword evidence="4" id="KW-0949">S-adenosyl-L-methionine</keyword>
<keyword evidence="2" id="KW-0489">Methyltransferase</keyword>